<dbReference type="AlphaFoldDB" id="B7APR8"/>
<gene>
    <name evidence="2" type="ORF">BACPEC_00674</name>
</gene>
<keyword evidence="3" id="KW-1185">Reference proteome</keyword>
<dbReference type="HOGENOM" id="CLU_2680059_0_0_9"/>
<keyword evidence="1" id="KW-0812">Transmembrane</keyword>
<keyword evidence="1" id="KW-0472">Membrane</keyword>
<organism evidence="2 3">
    <name type="scientific">[Bacteroides] pectinophilus ATCC 43243</name>
    <dbReference type="NCBI Taxonomy" id="483218"/>
    <lineage>
        <taxon>Bacteria</taxon>
        <taxon>Bacillati</taxon>
        <taxon>Bacillota</taxon>
        <taxon>Clostridia</taxon>
        <taxon>Eubacteriales</taxon>
    </lineage>
</organism>
<keyword evidence="1" id="KW-1133">Transmembrane helix</keyword>
<reference evidence="2 3" key="1">
    <citation type="submission" date="2008-11" db="EMBL/GenBank/DDBJ databases">
        <title>Draft genome sequence of Bacteroides pectinophilus (ATCC 43243).</title>
        <authorList>
            <person name="Sudarsanam P."/>
            <person name="Ley R."/>
            <person name="Guruge J."/>
            <person name="Turnbaugh P.J."/>
            <person name="Mahowald M."/>
            <person name="Liep D."/>
            <person name="Gordon J."/>
        </authorList>
    </citation>
    <scope>NUCLEOTIDE SEQUENCE [LARGE SCALE GENOMIC DNA]</scope>
    <source>
        <strain evidence="2 3">ATCC 43243</strain>
    </source>
</reference>
<evidence type="ECO:0000313" key="3">
    <source>
        <dbReference type="Proteomes" id="UP000003136"/>
    </source>
</evidence>
<proteinExistence type="predicted"/>
<feature type="transmembrane region" description="Helical" evidence="1">
    <location>
        <begin position="6"/>
        <end position="33"/>
    </location>
</feature>
<dbReference type="EMBL" id="ABVQ01000034">
    <property type="protein sequence ID" value="EEC58542.1"/>
    <property type="molecule type" value="Genomic_DNA"/>
</dbReference>
<comment type="caution">
    <text evidence="2">The sequence shown here is derived from an EMBL/GenBank/DDBJ whole genome shotgun (WGS) entry which is preliminary data.</text>
</comment>
<dbReference type="STRING" id="483218.BACPEC_00674"/>
<reference evidence="2 3" key="2">
    <citation type="submission" date="2008-11" db="EMBL/GenBank/DDBJ databases">
        <authorList>
            <person name="Fulton L."/>
            <person name="Clifton S."/>
            <person name="Fulton B."/>
            <person name="Xu J."/>
            <person name="Minx P."/>
            <person name="Pepin K.H."/>
            <person name="Johnson M."/>
            <person name="Bhonagiri V."/>
            <person name="Nash W.E."/>
            <person name="Mardis E.R."/>
            <person name="Wilson R.K."/>
        </authorList>
    </citation>
    <scope>NUCLEOTIDE SEQUENCE [LARGE SCALE GENOMIC DNA]</scope>
    <source>
        <strain evidence="2 3">ATCC 43243</strain>
    </source>
</reference>
<name>B7APR8_9FIRM</name>
<evidence type="ECO:0000313" key="2">
    <source>
        <dbReference type="EMBL" id="EEC58542.1"/>
    </source>
</evidence>
<sequence length="74" mass="8481">MENAPTIILFWWFFIGLFVFMLVLLVAAIVLMKKGKELENKKLKFLGKICLVLCIVCSVPIVLVIGYVLYLRFG</sequence>
<accession>B7APR8</accession>
<feature type="transmembrane region" description="Helical" evidence="1">
    <location>
        <begin position="45"/>
        <end position="70"/>
    </location>
</feature>
<evidence type="ECO:0000256" key="1">
    <source>
        <dbReference type="SAM" id="Phobius"/>
    </source>
</evidence>
<protein>
    <submittedName>
        <fullName evidence="2">Uncharacterized protein</fullName>
    </submittedName>
</protein>
<dbReference type="Proteomes" id="UP000003136">
    <property type="component" value="Unassembled WGS sequence"/>
</dbReference>